<evidence type="ECO:0000256" key="9">
    <source>
        <dbReference type="ARBA" id="ARBA00023288"/>
    </source>
</evidence>
<comment type="caution">
    <text evidence="16">The sequence shown here is derived from an EMBL/GenBank/DDBJ whole genome shotgun (WGS) entry which is preliminary data.</text>
</comment>
<evidence type="ECO:0000256" key="3">
    <source>
        <dbReference type="ARBA" id="ARBA00022475"/>
    </source>
</evidence>
<evidence type="ECO:0000313" key="17">
    <source>
        <dbReference type="Proteomes" id="UP001215598"/>
    </source>
</evidence>
<evidence type="ECO:0000256" key="5">
    <source>
        <dbReference type="ARBA" id="ARBA00023024"/>
    </source>
</evidence>
<keyword evidence="4" id="KW-0336">GPI-anchor</keyword>
<keyword evidence="17" id="KW-1185">Reference proteome</keyword>
<evidence type="ECO:0000256" key="6">
    <source>
        <dbReference type="ARBA" id="ARBA00023136"/>
    </source>
</evidence>
<dbReference type="GO" id="GO:0071555">
    <property type="term" value="P:cell wall organization"/>
    <property type="evidence" value="ECO:0007669"/>
    <property type="project" value="UniProtKB-KW"/>
</dbReference>
<gene>
    <name evidence="16" type="ORF">B0H16DRAFT_1661564</name>
</gene>
<keyword evidence="9" id="KW-0449">Lipoprotein</keyword>
<keyword evidence="6" id="KW-0472">Membrane</keyword>
<sequence>MLAVALLLLPFVSAAVPQGRHDHDHSDETARQLPSRWYHDGDHPVHQLFRRGAPTDGATYAAVGSDAWQTGYPDFPPAHPDTSKLPAAWVTALNAAVARKAIPDIPVSVLNGAGTPTYGSLDPNGPEVCSATFQCRIPGDIWDAPAGTLGLSFDDGPEAGTESLLAYLDTQKQQVTHFMIGSNILGSPDDFLKAFNRGDDIGNTRICSDSSLIRYKWTHPMMTTQSNLEVVAEIGYTMQIIHNSTGGRVPKFWRPPYGDSDARVTAIAKEVFGLTTIIWNQDTADWSLTESPPGTTADKIKASMQQWLTGSKSPGLIILEHELTTQSVASFIAAYPIMQQNKWNIQSLAQLMSNGSSYFNSATSSSPVVAADVLGAQNVTAPAGSTSASASAAKASATTGGTNGTSNTNTNANADNNA</sequence>
<dbReference type="PANTHER" id="PTHR10587:SF135">
    <property type="entry name" value="CHITIN DEACETYLASE 3"/>
    <property type="match status" value="1"/>
</dbReference>
<name>A0AAD7JHY0_9AGAR</name>
<feature type="domain" description="NodB homology" evidence="15">
    <location>
        <begin position="147"/>
        <end position="346"/>
    </location>
</feature>
<keyword evidence="8" id="KW-0170">Cobalt</keyword>
<dbReference type="GO" id="GO:0000272">
    <property type="term" value="P:polysaccharide catabolic process"/>
    <property type="evidence" value="ECO:0007669"/>
    <property type="project" value="UniProtKB-KW"/>
</dbReference>
<comment type="subcellular location">
    <subcellularLocation>
        <location evidence="2">Cell membrane</location>
        <topology evidence="2">Lipid-anchor</topology>
        <topology evidence="2">GPI-anchor</topology>
    </subcellularLocation>
</comment>
<dbReference type="Gene3D" id="3.20.20.370">
    <property type="entry name" value="Glycoside hydrolase/deacetylase"/>
    <property type="match status" value="1"/>
</dbReference>
<reference evidence="16" key="1">
    <citation type="submission" date="2023-03" db="EMBL/GenBank/DDBJ databases">
        <title>Massive genome expansion in bonnet fungi (Mycena s.s.) driven by repeated elements and novel gene families across ecological guilds.</title>
        <authorList>
            <consortium name="Lawrence Berkeley National Laboratory"/>
            <person name="Harder C.B."/>
            <person name="Miyauchi S."/>
            <person name="Viragh M."/>
            <person name="Kuo A."/>
            <person name="Thoen E."/>
            <person name="Andreopoulos B."/>
            <person name="Lu D."/>
            <person name="Skrede I."/>
            <person name="Drula E."/>
            <person name="Henrissat B."/>
            <person name="Morin E."/>
            <person name="Kohler A."/>
            <person name="Barry K."/>
            <person name="LaButti K."/>
            <person name="Morin E."/>
            <person name="Salamov A."/>
            <person name="Lipzen A."/>
            <person name="Mereny Z."/>
            <person name="Hegedus B."/>
            <person name="Baldrian P."/>
            <person name="Stursova M."/>
            <person name="Weitz H."/>
            <person name="Taylor A."/>
            <person name="Grigoriev I.V."/>
            <person name="Nagy L.G."/>
            <person name="Martin F."/>
            <person name="Kauserud H."/>
        </authorList>
    </citation>
    <scope>NUCLEOTIDE SEQUENCE</scope>
    <source>
        <strain evidence="16">CBHHK182m</strain>
    </source>
</reference>
<evidence type="ECO:0000256" key="12">
    <source>
        <dbReference type="ARBA" id="ARBA00024056"/>
    </source>
</evidence>
<evidence type="ECO:0000256" key="11">
    <source>
        <dbReference type="ARBA" id="ARBA00023326"/>
    </source>
</evidence>
<evidence type="ECO:0000256" key="14">
    <source>
        <dbReference type="SAM" id="MobiDB-lite"/>
    </source>
</evidence>
<keyword evidence="4" id="KW-0325">Glycoprotein</keyword>
<dbReference type="GO" id="GO:0006032">
    <property type="term" value="P:chitin catabolic process"/>
    <property type="evidence" value="ECO:0007669"/>
    <property type="project" value="UniProtKB-KW"/>
</dbReference>
<dbReference type="AlphaFoldDB" id="A0AAD7JHY0"/>
<dbReference type="GO" id="GO:0004099">
    <property type="term" value="F:chitin deacetylase activity"/>
    <property type="evidence" value="ECO:0007669"/>
    <property type="project" value="UniProtKB-EC"/>
</dbReference>
<comment type="catalytic activity">
    <reaction evidence="13">
        <text>[(1-&gt;4)-N-acetyl-beta-D-glucosaminyl](n) + n H2O = chitosan + n acetate</text>
        <dbReference type="Rhea" id="RHEA:10464"/>
        <dbReference type="Rhea" id="RHEA-COMP:9593"/>
        <dbReference type="Rhea" id="RHEA-COMP:9597"/>
        <dbReference type="ChEBI" id="CHEBI:15377"/>
        <dbReference type="ChEBI" id="CHEBI:17029"/>
        <dbReference type="ChEBI" id="CHEBI:30089"/>
        <dbReference type="ChEBI" id="CHEBI:57704"/>
        <dbReference type="EC" id="3.5.1.41"/>
    </reaction>
    <physiologicalReaction direction="left-to-right" evidence="13">
        <dbReference type="Rhea" id="RHEA:10465"/>
    </physiologicalReaction>
</comment>
<evidence type="ECO:0000256" key="1">
    <source>
        <dbReference type="ARBA" id="ARBA00001941"/>
    </source>
</evidence>
<evidence type="ECO:0000256" key="8">
    <source>
        <dbReference type="ARBA" id="ARBA00023285"/>
    </source>
</evidence>
<keyword evidence="7" id="KW-0119">Carbohydrate metabolism</keyword>
<dbReference type="EC" id="3.5.1.41" evidence="12"/>
<feature type="region of interest" description="Disordered" evidence="14">
    <location>
        <begin position="381"/>
        <end position="418"/>
    </location>
</feature>
<dbReference type="GO" id="GO:0098552">
    <property type="term" value="C:side of membrane"/>
    <property type="evidence" value="ECO:0007669"/>
    <property type="project" value="UniProtKB-KW"/>
</dbReference>
<keyword evidence="3" id="KW-1003">Cell membrane</keyword>
<dbReference type="PANTHER" id="PTHR10587">
    <property type="entry name" value="GLYCOSYL TRANSFERASE-RELATED"/>
    <property type="match status" value="1"/>
</dbReference>
<evidence type="ECO:0000256" key="13">
    <source>
        <dbReference type="ARBA" id="ARBA00048494"/>
    </source>
</evidence>
<protein>
    <recommendedName>
        <fullName evidence="12">chitin deacetylase</fullName>
        <ecNumber evidence="12">3.5.1.41</ecNumber>
    </recommendedName>
</protein>
<dbReference type="InterPro" id="IPR002509">
    <property type="entry name" value="NODB_dom"/>
</dbReference>
<dbReference type="Proteomes" id="UP001215598">
    <property type="component" value="Unassembled WGS sequence"/>
</dbReference>
<dbReference type="PROSITE" id="PS51677">
    <property type="entry name" value="NODB"/>
    <property type="match status" value="1"/>
</dbReference>
<proteinExistence type="predicted"/>
<evidence type="ECO:0000313" key="16">
    <source>
        <dbReference type="EMBL" id="KAJ7765246.1"/>
    </source>
</evidence>
<dbReference type="Pfam" id="PF01522">
    <property type="entry name" value="Polysacc_deac_1"/>
    <property type="match status" value="1"/>
</dbReference>
<comment type="cofactor">
    <cofactor evidence="1">
        <name>Co(2+)</name>
        <dbReference type="ChEBI" id="CHEBI:48828"/>
    </cofactor>
</comment>
<dbReference type="InterPro" id="IPR011330">
    <property type="entry name" value="Glyco_hydro/deAcase_b/a-brl"/>
</dbReference>
<dbReference type="GO" id="GO:0005886">
    <property type="term" value="C:plasma membrane"/>
    <property type="evidence" value="ECO:0007669"/>
    <property type="project" value="UniProtKB-SubCell"/>
</dbReference>
<dbReference type="GO" id="GO:0009272">
    <property type="term" value="P:fungal-type cell wall biogenesis"/>
    <property type="evidence" value="ECO:0007669"/>
    <property type="project" value="UniProtKB-ARBA"/>
</dbReference>
<dbReference type="SUPFAM" id="SSF88713">
    <property type="entry name" value="Glycoside hydrolase/deacetylase"/>
    <property type="match status" value="1"/>
</dbReference>
<organism evidence="16 17">
    <name type="scientific">Mycena metata</name>
    <dbReference type="NCBI Taxonomy" id="1033252"/>
    <lineage>
        <taxon>Eukaryota</taxon>
        <taxon>Fungi</taxon>
        <taxon>Dikarya</taxon>
        <taxon>Basidiomycota</taxon>
        <taxon>Agaricomycotina</taxon>
        <taxon>Agaricomycetes</taxon>
        <taxon>Agaricomycetidae</taxon>
        <taxon>Agaricales</taxon>
        <taxon>Marasmiineae</taxon>
        <taxon>Mycenaceae</taxon>
        <taxon>Mycena</taxon>
    </lineage>
</organism>
<dbReference type="InterPro" id="IPR050248">
    <property type="entry name" value="Polysacc_deacetylase_ArnD"/>
</dbReference>
<evidence type="ECO:0000256" key="7">
    <source>
        <dbReference type="ARBA" id="ARBA00023277"/>
    </source>
</evidence>
<accession>A0AAD7JHY0</accession>
<keyword evidence="11" id="KW-0624">Polysaccharide degradation</keyword>
<dbReference type="EMBL" id="JARKIB010000026">
    <property type="protein sequence ID" value="KAJ7765246.1"/>
    <property type="molecule type" value="Genomic_DNA"/>
</dbReference>
<evidence type="ECO:0000256" key="4">
    <source>
        <dbReference type="ARBA" id="ARBA00022622"/>
    </source>
</evidence>
<evidence type="ECO:0000259" key="15">
    <source>
        <dbReference type="PROSITE" id="PS51677"/>
    </source>
</evidence>
<keyword evidence="10" id="KW-0961">Cell wall biogenesis/degradation</keyword>
<evidence type="ECO:0000256" key="2">
    <source>
        <dbReference type="ARBA" id="ARBA00004609"/>
    </source>
</evidence>
<keyword evidence="5" id="KW-0146">Chitin degradation</keyword>
<evidence type="ECO:0000256" key="10">
    <source>
        <dbReference type="ARBA" id="ARBA00023316"/>
    </source>
</evidence>